<keyword evidence="10" id="KW-0732">Signal</keyword>
<dbReference type="GO" id="GO:0042597">
    <property type="term" value="C:periplasmic space"/>
    <property type="evidence" value="ECO:0007669"/>
    <property type="project" value="UniProtKB-SubCell"/>
</dbReference>
<dbReference type="GO" id="GO:0020037">
    <property type="term" value="F:heme binding"/>
    <property type="evidence" value="ECO:0007669"/>
    <property type="project" value="InterPro"/>
</dbReference>
<dbReference type="PANTHER" id="PTHR33751:SF9">
    <property type="entry name" value="CYTOCHROME C4"/>
    <property type="match status" value="1"/>
</dbReference>
<keyword evidence="4 9" id="KW-0479">Metal-binding</keyword>
<evidence type="ECO:0000256" key="2">
    <source>
        <dbReference type="ARBA" id="ARBA00022448"/>
    </source>
</evidence>
<keyword evidence="3 8" id="KW-0349">Heme</keyword>
<feature type="binding site" description="axial binding residue" evidence="9">
    <location>
        <position position="49"/>
    </location>
    <ligand>
        <name>heme c</name>
        <dbReference type="ChEBI" id="CHEBI:61717"/>
        <label>1</label>
    </ligand>
    <ligandPart>
        <name>Fe</name>
        <dbReference type="ChEBI" id="CHEBI:18248"/>
    </ligandPart>
</feature>
<keyword evidence="2" id="KW-0813">Transport</keyword>
<feature type="binding site" description="axial binding residue" evidence="9">
    <location>
        <position position="145"/>
    </location>
    <ligand>
        <name>heme c</name>
        <dbReference type="ChEBI" id="CHEBI:61717"/>
        <label>2</label>
    </ligand>
    <ligandPart>
        <name>Fe</name>
        <dbReference type="ChEBI" id="CHEBI:18248"/>
    </ligandPart>
</feature>
<dbReference type="Pfam" id="PF00034">
    <property type="entry name" value="Cytochrom_C"/>
    <property type="match status" value="2"/>
</dbReference>
<evidence type="ECO:0000256" key="8">
    <source>
        <dbReference type="PIRSR" id="PIRSR000005-1"/>
    </source>
</evidence>
<feature type="domain" description="Cytochrome c" evidence="11">
    <location>
        <begin position="128"/>
        <end position="214"/>
    </location>
</feature>
<gene>
    <name evidence="12" type="ORF">SG34_004850</name>
</gene>
<reference evidence="12 13" key="1">
    <citation type="journal article" date="2015" name="Genome Announc.">
        <title>Draft Genome Sequences of Marine Isolates of Thalassomonas viridans and Thalassomonas actiniarum.</title>
        <authorList>
            <person name="Olonade I."/>
            <person name="van Zyl L.J."/>
            <person name="Trindade M."/>
        </authorList>
    </citation>
    <scope>NUCLEOTIDE SEQUENCE [LARGE SCALE GENOMIC DNA]</scope>
    <source>
        <strain evidence="12 13">XOM25</strain>
    </source>
</reference>
<dbReference type="InterPro" id="IPR009056">
    <property type="entry name" value="Cyt_c-like_dom"/>
</dbReference>
<organism evidence="12 13">
    <name type="scientific">Thalassomonas viridans</name>
    <dbReference type="NCBI Taxonomy" id="137584"/>
    <lineage>
        <taxon>Bacteria</taxon>
        <taxon>Pseudomonadati</taxon>
        <taxon>Pseudomonadota</taxon>
        <taxon>Gammaproteobacteria</taxon>
        <taxon>Alteromonadales</taxon>
        <taxon>Colwelliaceae</taxon>
        <taxon>Thalassomonas</taxon>
    </lineage>
</organism>
<sequence length="214" mass="22997">MMPIKICPGNLALLCLFALLIKAGFARAEPNPEDINAGKALYQSCQACHGESGQGNAQLQSPVLAGQYAWYIRRQLEHFRSGLRGAGNPPGQQMAAVSRQLAEKDIARLAAYIETLPGSTAANTAPNTDNKNGYRYYQGKCGACHGSTGQGNVLFNAPKLSGQQSGYLLAQMKHFSAGKRGADKKDKYGRQMAMMAKTVTRQQLGDIVNYLAGL</sequence>
<feature type="chain" id="PRO_5041915203" evidence="10">
    <location>
        <begin position="29"/>
        <end position="214"/>
    </location>
</feature>
<evidence type="ECO:0000256" key="3">
    <source>
        <dbReference type="ARBA" id="ARBA00022617"/>
    </source>
</evidence>
<dbReference type="RefSeq" id="WP_053047011.1">
    <property type="nucleotide sequence ID" value="NZ_CP059733.1"/>
</dbReference>
<dbReference type="AlphaFoldDB" id="A0AAE9Z566"/>
<evidence type="ECO:0000259" key="11">
    <source>
        <dbReference type="PROSITE" id="PS51007"/>
    </source>
</evidence>
<feature type="binding site" description="covalent" evidence="8">
    <location>
        <position position="141"/>
    </location>
    <ligand>
        <name>heme c</name>
        <dbReference type="ChEBI" id="CHEBI:61717"/>
        <label>2</label>
    </ligand>
</feature>
<evidence type="ECO:0000256" key="9">
    <source>
        <dbReference type="PIRSR" id="PIRSR000005-2"/>
    </source>
</evidence>
<dbReference type="GO" id="GO:0005506">
    <property type="term" value="F:iron ion binding"/>
    <property type="evidence" value="ECO:0007669"/>
    <property type="project" value="InterPro"/>
</dbReference>
<dbReference type="GO" id="GO:0009055">
    <property type="term" value="F:electron transfer activity"/>
    <property type="evidence" value="ECO:0007669"/>
    <property type="project" value="InterPro"/>
</dbReference>
<dbReference type="InterPro" id="IPR050597">
    <property type="entry name" value="Cytochrome_c_Oxidase_Subunit"/>
</dbReference>
<keyword evidence="6" id="KW-0249">Electron transport</keyword>
<protein>
    <submittedName>
        <fullName evidence="12">Cytochrome c</fullName>
    </submittedName>
</protein>
<dbReference type="InterPro" id="IPR024167">
    <property type="entry name" value="Cytochrome_c4-like"/>
</dbReference>
<evidence type="ECO:0000256" key="5">
    <source>
        <dbReference type="ARBA" id="ARBA00022764"/>
    </source>
</evidence>
<dbReference type="EMBL" id="CP059733">
    <property type="protein sequence ID" value="WDE06259.1"/>
    <property type="molecule type" value="Genomic_DNA"/>
</dbReference>
<dbReference type="PIRSF" id="PIRSF000005">
    <property type="entry name" value="Cytochrome_c4"/>
    <property type="match status" value="1"/>
</dbReference>
<evidence type="ECO:0000256" key="6">
    <source>
        <dbReference type="ARBA" id="ARBA00022982"/>
    </source>
</evidence>
<evidence type="ECO:0000256" key="7">
    <source>
        <dbReference type="ARBA" id="ARBA00023004"/>
    </source>
</evidence>
<reference evidence="12 13" key="2">
    <citation type="journal article" date="2022" name="Mar. Drugs">
        <title>Bioassay-Guided Fractionation Leads to the Detection of Cholic Acid Generated by the Rare Thalassomonas sp.</title>
        <authorList>
            <person name="Pheiffer F."/>
            <person name="Schneider Y.K."/>
            <person name="Hansen E.H."/>
            <person name="Andersen J.H."/>
            <person name="Isaksson J."/>
            <person name="Busche T."/>
            <person name="R C."/>
            <person name="Kalinowski J."/>
            <person name="Zyl L.V."/>
            <person name="Trindade M."/>
        </authorList>
    </citation>
    <scope>NUCLEOTIDE SEQUENCE [LARGE SCALE GENOMIC DNA]</scope>
    <source>
        <strain evidence="12 13">XOM25</strain>
    </source>
</reference>
<comment type="subcellular location">
    <subcellularLocation>
        <location evidence="1">Periplasm</location>
    </subcellularLocation>
</comment>
<dbReference type="Proteomes" id="UP000032352">
    <property type="component" value="Chromosome"/>
</dbReference>
<dbReference type="KEGG" id="tvd:SG34_004850"/>
<evidence type="ECO:0000256" key="1">
    <source>
        <dbReference type="ARBA" id="ARBA00004418"/>
    </source>
</evidence>
<feature type="domain" description="Cytochrome c" evidence="11">
    <location>
        <begin position="33"/>
        <end position="117"/>
    </location>
</feature>
<feature type="binding site" description="covalent" evidence="8">
    <location>
        <position position="48"/>
    </location>
    <ligand>
        <name>heme c</name>
        <dbReference type="ChEBI" id="CHEBI:61717"/>
        <label>1</label>
    </ligand>
</feature>
<dbReference type="PROSITE" id="PS51007">
    <property type="entry name" value="CYTC"/>
    <property type="match status" value="2"/>
</dbReference>
<dbReference type="Gene3D" id="1.10.760.10">
    <property type="entry name" value="Cytochrome c-like domain"/>
    <property type="match status" value="2"/>
</dbReference>
<evidence type="ECO:0000313" key="13">
    <source>
        <dbReference type="Proteomes" id="UP000032352"/>
    </source>
</evidence>
<feature type="binding site" description="covalent" evidence="8">
    <location>
        <position position="45"/>
    </location>
    <ligand>
        <name>heme c</name>
        <dbReference type="ChEBI" id="CHEBI:61717"/>
        <label>1</label>
    </ligand>
</feature>
<comment type="PTM">
    <text evidence="8">Binds 2 heme c groups covalently per subunit.</text>
</comment>
<proteinExistence type="predicted"/>
<evidence type="ECO:0000313" key="12">
    <source>
        <dbReference type="EMBL" id="WDE06259.1"/>
    </source>
</evidence>
<feature type="signal peptide" evidence="10">
    <location>
        <begin position="1"/>
        <end position="28"/>
    </location>
</feature>
<name>A0AAE9Z566_9GAMM</name>
<feature type="binding site" description="covalent" evidence="8">
    <location>
        <position position="144"/>
    </location>
    <ligand>
        <name>heme c</name>
        <dbReference type="ChEBI" id="CHEBI:61717"/>
        <label>2</label>
    </ligand>
</feature>
<dbReference type="SUPFAM" id="SSF46626">
    <property type="entry name" value="Cytochrome c"/>
    <property type="match status" value="2"/>
</dbReference>
<dbReference type="PANTHER" id="PTHR33751">
    <property type="entry name" value="CBB3-TYPE CYTOCHROME C OXIDASE SUBUNIT FIXP"/>
    <property type="match status" value="1"/>
</dbReference>
<keyword evidence="5" id="KW-0574">Periplasm</keyword>
<evidence type="ECO:0000256" key="10">
    <source>
        <dbReference type="SAM" id="SignalP"/>
    </source>
</evidence>
<accession>A0AAE9Z566</accession>
<feature type="binding site" description="axial binding residue" evidence="9">
    <location>
        <position position="192"/>
    </location>
    <ligand>
        <name>heme c</name>
        <dbReference type="ChEBI" id="CHEBI:61717"/>
        <label>2</label>
    </ligand>
    <ligandPart>
        <name>Fe</name>
        <dbReference type="ChEBI" id="CHEBI:18248"/>
    </ligandPart>
</feature>
<dbReference type="InterPro" id="IPR036909">
    <property type="entry name" value="Cyt_c-like_dom_sf"/>
</dbReference>
<evidence type="ECO:0000256" key="4">
    <source>
        <dbReference type="ARBA" id="ARBA00022723"/>
    </source>
</evidence>
<feature type="binding site" description="axial binding residue" evidence="9">
    <location>
        <position position="94"/>
    </location>
    <ligand>
        <name>heme c</name>
        <dbReference type="ChEBI" id="CHEBI:61717"/>
        <label>1</label>
    </ligand>
    <ligandPart>
        <name>Fe</name>
        <dbReference type="ChEBI" id="CHEBI:18248"/>
    </ligandPart>
</feature>
<keyword evidence="7 9" id="KW-0408">Iron</keyword>
<keyword evidence="13" id="KW-1185">Reference proteome</keyword>